<comment type="similarity">
    <text evidence="1">Belongs to the LysR transcriptional regulatory family.</text>
</comment>
<dbReference type="SUPFAM" id="SSF46785">
    <property type="entry name" value="Winged helix' DNA-binding domain"/>
    <property type="match status" value="1"/>
</dbReference>
<accession>A0A1H9LFC1</accession>
<evidence type="ECO:0000256" key="3">
    <source>
        <dbReference type="ARBA" id="ARBA00023125"/>
    </source>
</evidence>
<name>A0A1H9LFC1_9LACT</name>
<feature type="domain" description="HTH lysR-type" evidence="5">
    <location>
        <begin position="1"/>
        <end position="57"/>
    </location>
</feature>
<dbReference type="InterPro" id="IPR005119">
    <property type="entry name" value="LysR_subst-bd"/>
</dbReference>
<sequence>MFSGMHYVYQVYKEKSFSKAAQKLYISQPSLSASIRKVEEKVGYPLFDRTTKPISLTLCGKKYIQSVEQIQAIEQEFTDYLNDWQEANIGHLTIGGTSLFCSLVFPPLMANFTQKYPNIELTLIEDSTANLEQMILDGTIDIILANDQLDENFFASKLFSREHLLLVVPKDLEINEKLTDYQLVCRKNQALNVEAVLPIDLTLFKDLPFILLKQENDSRKRSIELCHYYGFEPKILFEVDQQLTSYMIVSSGLGIAFIGELLISKLPISDRFVYYRLAPEFSQRKINFYWKKGKYINPVMKKFLEEAQL</sequence>
<evidence type="ECO:0000256" key="4">
    <source>
        <dbReference type="ARBA" id="ARBA00023163"/>
    </source>
</evidence>
<dbReference type="PROSITE" id="PS50931">
    <property type="entry name" value="HTH_LYSR"/>
    <property type="match status" value="1"/>
</dbReference>
<evidence type="ECO:0000256" key="1">
    <source>
        <dbReference type="ARBA" id="ARBA00009437"/>
    </source>
</evidence>
<protein>
    <submittedName>
        <fullName evidence="6">DNA-binding transcriptional regulator, LysR family</fullName>
    </submittedName>
</protein>
<evidence type="ECO:0000259" key="5">
    <source>
        <dbReference type="PROSITE" id="PS50931"/>
    </source>
</evidence>
<dbReference type="Gene3D" id="3.40.190.290">
    <property type="match status" value="1"/>
</dbReference>
<dbReference type="GO" id="GO:0003677">
    <property type="term" value="F:DNA binding"/>
    <property type="evidence" value="ECO:0007669"/>
    <property type="project" value="UniProtKB-KW"/>
</dbReference>
<keyword evidence="7" id="KW-1185">Reference proteome</keyword>
<dbReference type="RefSeq" id="WP_089746690.1">
    <property type="nucleotide sequence ID" value="NZ_FOGF01000019.1"/>
</dbReference>
<dbReference type="GO" id="GO:0003700">
    <property type="term" value="F:DNA-binding transcription factor activity"/>
    <property type="evidence" value="ECO:0007669"/>
    <property type="project" value="InterPro"/>
</dbReference>
<dbReference type="CDD" id="cd05466">
    <property type="entry name" value="PBP2_LTTR_substrate"/>
    <property type="match status" value="1"/>
</dbReference>
<dbReference type="PRINTS" id="PR00039">
    <property type="entry name" value="HTHLYSR"/>
</dbReference>
<evidence type="ECO:0000313" key="6">
    <source>
        <dbReference type="EMBL" id="SER10068.1"/>
    </source>
</evidence>
<dbReference type="Gene3D" id="1.10.10.10">
    <property type="entry name" value="Winged helix-like DNA-binding domain superfamily/Winged helix DNA-binding domain"/>
    <property type="match status" value="1"/>
</dbReference>
<dbReference type="Pfam" id="PF03466">
    <property type="entry name" value="LysR_substrate"/>
    <property type="match status" value="1"/>
</dbReference>
<dbReference type="EMBL" id="FOGF01000019">
    <property type="protein sequence ID" value="SER10068.1"/>
    <property type="molecule type" value="Genomic_DNA"/>
</dbReference>
<dbReference type="SUPFAM" id="SSF53850">
    <property type="entry name" value="Periplasmic binding protein-like II"/>
    <property type="match status" value="1"/>
</dbReference>
<dbReference type="InterPro" id="IPR036388">
    <property type="entry name" value="WH-like_DNA-bd_sf"/>
</dbReference>
<keyword evidence="4" id="KW-0804">Transcription</keyword>
<dbReference type="InterPro" id="IPR036390">
    <property type="entry name" value="WH_DNA-bd_sf"/>
</dbReference>
<dbReference type="OrthoDB" id="9778774at2"/>
<dbReference type="PANTHER" id="PTHR30126:SF96">
    <property type="entry name" value="TRANSCRIPTIONAL REGULATORY PROTEIN, LYSR FAMILY"/>
    <property type="match status" value="1"/>
</dbReference>
<dbReference type="PANTHER" id="PTHR30126">
    <property type="entry name" value="HTH-TYPE TRANSCRIPTIONAL REGULATOR"/>
    <property type="match status" value="1"/>
</dbReference>
<proteinExistence type="inferred from homology"/>
<dbReference type="AlphaFoldDB" id="A0A1H9LFC1"/>
<evidence type="ECO:0000313" key="7">
    <source>
        <dbReference type="Proteomes" id="UP000198556"/>
    </source>
</evidence>
<keyword evidence="3 6" id="KW-0238">DNA-binding</keyword>
<organism evidence="6 7">
    <name type="scientific">Granulicatella balaenopterae</name>
    <dbReference type="NCBI Taxonomy" id="137733"/>
    <lineage>
        <taxon>Bacteria</taxon>
        <taxon>Bacillati</taxon>
        <taxon>Bacillota</taxon>
        <taxon>Bacilli</taxon>
        <taxon>Lactobacillales</taxon>
        <taxon>Carnobacteriaceae</taxon>
        <taxon>Granulicatella</taxon>
    </lineage>
</organism>
<dbReference type="Pfam" id="PF00126">
    <property type="entry name" value="HTH_1"/>
    <property type="match status" value="1"/>
</dbReference>
<dbReference type="STRING" id="137733.SAMN05421767_1198"/>
<evidence type="ECO:0000256" key="2">
    <source>
        <dbReference type="ARBA" id="ARBA00023015"/>
    </source>
</evidence>
<dbReference type="Proteomes" id="UP000198556">
    <property type="component" value="Unassembled WGS sequence"/>
</dbReference>
<gene>
    <name evidence="6" type="ORF">SAMN05421767_1198</name>
</gene>
<reference evidence="6 7" key="1">
    <citation type="submission" date="2016-10" db="EMBL/GenBank/DDBJ databases">
        <authorList>
            <person name="de Groot N.N."/>
        </authorList>
    </citation>
    <scope>NUCLEOTIDE SEQUENCE [LARGE SCALE GENOMIC DNA]</scope>
    <source>
        <strain evidence="6 7">DSM 15827</strain>
    </source>
</reference>
<keyword evidence="2" id="KW-0805">Transcription regulation</keyword>
<dbReference type="InterPro" id="IPR000847">
    <property type="entry name" value="LysR_HTH_N"/>
</dbReference>